<dbReference type="PROSITE" id="PS50141">
    <property type="entry name" value="A_DEAMIN_EDITASE"/>
    <property type="match status" value="1"/>
</dbReference>
<comment type="caution">
    <text evidence="4">The sequence shown here is derived from an EMBL/GenBank/DDBJ whole genome shotgun (WGS) entry which is preliminary data.</text>
</comment>
<evidence type="ECO:0000313" key="4">
    <source>
        <dbReference type="EMBL" id="NXV90595.1"/>
    </source>
</evidence>
<dbReference type="EMBL" id="VZUG01018404">
    <property type="protein sequence ID" value="NXV90595.1"/>
    <property type="molecule type" value="Genomic_DNA"/>
</dbReference>
<dbReference type="SUPFAM" id="SSF54768">
    <property type="entry name" value="dsRNA-binding domain-like"/>
    <property type="match status" value="1"/>
</dbReference>
<feature type="non-terminal residue" evidence="4">
    <location>
        <position position="1"/>
    </location>
</feature>
<dbReference type="CDD" id="cd19905">
    <property type="entry name" value="DSRM_ADAD1"/>
    <property type="match status" value="1"/>
</dbReference>
<dbReference type="InterPro" id="IPR002466">
    <property type="entry name" value="A_deamin"/>
</dbReference>
<reference evidence="4 5" key="1">
    <citation type="submission" date="2019-09" db="EMBL/GenBank/DDBJ databases">
        <title>Bird 10,000 Genomes (B10K) Project - Family phase.</title>
        <authorList>
            <person name="Zhang G."/>
        </authorList>
    </citation>
    <scope>NUCLEOTIDE SEQUENCE [LARGE SCALE GENOMIC DNA]</scope>
    <source>
        <strain evidence="4">OUT-0025</strain>
        <tissue evidence="4">Blood</tissue>
    </source>
</reference>
<dbReference type="Proteomes" id="UP000535403">
    <property type="component" value="Unassembled WGS sequence"/>
</dbReference>
<dbReference type="PROSITE" id="PS50137">
    <property type="entry name" value="DS_RBD"/>
    <property type="match status" value="1"/>
</dbReference>
<sequence>LLGAAHAPPLSALPPKKDLEEFIARYEQGVINPVSALHQFAQMHHVQLELKETSVAGNIIRPYFAFCAVVDGVCYKKESKINAAKLALDELLNLEYTGAKASEKSDPPCTPAEPQTPANSVRVSRICFEGRQLIYQKLSQTLEEVFNSLTTKYPEYQSCGSSLAAFIIEKGKSHEVVALGTGECNYSQCFQPCGRVLHDSHAIVVARRSLLRYFYRHLLLFYNENRRRTENSIFCTAPGSKLLTLKQNTNIFLYMNQLPKGTAQLKSQIHLNPQSISAYETNEELSLHVAIEGKIYLTVCCPPKTVRASSMSASDKLTKWEVVGIQGALLSHFIEPVYINSILVGNGNCKDIRGLEIAIKQRIDDALTSKLPMPYLVNKSHTYLVNAAHPIQIDFKQRSLSLNWSLSDASLEVVDGLNGKTTESSPFKSGTYMASRLCKAAMFSRFRLLAKEAERNDLLQVATYHEAKIQSELYQEAKNLLQSYLEQHSYGSWIVKSPHIEQFSD</sequence>
<evidence type="ECO:0000313" key="5">
    <source>
        <dbReference type="Proteomes" id="UP000535403"/>
    </source>
</evidence>
<dbReference type="SMART" id="SM00358">
    <property type="entry name" value="DSRM"/>
    <property type="match status" value="1"/>
</dbReference>
<dbReference type="Gene3D" id="3.30.160.20">
    <property type="match status" value="1"/>
</dbReference>
<dbReference type="GO" id="GO:0005737">
    <property type="term" value="C:cytoplasm"/>
    <property type="evidence" value="ECO:0007669"/>
    <property type="project" value="TreeGrafter"/>
</dbReference>
<dbReference type="PANTHER" id="PTHR10910:SF103">
    <property type="entry name" value="ADENOSINE DEAMINASE DOMAIN-CONTAINING PROTEIN 1"/>
    <property type="match status" value="1"/>
</dbReference>
<proteinExistence type="predicted"/>
<dbReference type="GO" id="GO:0008251">
    <property type="term" value="F:tRNA-specific adenosine deaminase activity"/>
    <property type="evidence" value="ECO:0007669"/>
    <property type="project" value="TreeGrafter"/>
</dbReference>
<feature type="non-terminal residue" evidence="4">
    <location>
        <position position="505"/>
    </location>
</feature>
<dbReference type="GO" id="GO:0006382">
    <property type="term" value="P:adenosine to inosine editing"/>
    <property type="evidence" value="ECO:0007669"/>
    <property type="project" value="TreeGrafter"/>
</dbReference>
<dbReference type="GO" id="GO:0005730">
    <property type="term" value="C:nucleolus"/>
    <property type="evidence" value="ECO:0007669"/>
    <property type="project" value="TreeGrafter"/>
</dbReference>
<gene>
    <name evidence="4" type="primary">Adad1</name>
    <name evidence="4" type="ORF">CALBOR_R14008</name>
</gene>
<name>A0A7L3XPQ6_9AVES</name>
<dbReference type="GO" id="GO:0003726">
    <property type="term" value="F:double-stranded RNA adenosine deaminase activity"/>
    <property type="evidence" value="ECO:0007669"/>
    <property type="project" value="TreeGrafter"/>
</dbReference>
<evidence type="ECO:0000256" key="1">
    <source>
        <dbReference type="PROSITE-ProRule" id="PRU00266"/>
    </source>
</evidence>
<evidence type="ECO:0000259" key="2">
    <source>
        <dbReference type="PROSITE" id="PS50137"/>
    </source>
</evidence>
<dbReference type="Pfam" id="PF00035">
    <property type="entry name" value="dsrm"/>
    <property type="match status" value="1"/>
</dbReference>
<dbReference type="GO" id="GO:0003725">
    <property type="term" value="F:double-stranded RNA binding"/>
    <property type="evidence" value="ECO:0007669"/>
    <property type="project" value="TreeGrafter"/>
</dbReference>
<evidence type="ECO:0000259" key="3">
    <source>
        <dbReference type="PROSITE" id="PS50141"/>
    </source>
</evidence>
<dbReference type="SMART" id="SM00552">
    <property type="entry name" value="ADEAMc"/>
    <property type="match status" value="1"/>
</dbReference>
<keyword evidence="5" id="KW-1185">Reference proteome</keyword>
<organism evidence="4 5">
    <name type="scientific">Calonectris borealis</name>
    <name type="common">Cory's shearwater</name>
    <dbReference type="NCBI Taxonomy" id="1323832"/>
    <lineage>
        <taxon>Eukaryota</taxon>
        <taxon>Metazoa</taxon>
        <taxon>Chordata</taxon>
        <taxon>Craniata</taxon>
        <taxon>Vertebrata</taxon>
        <taxon>Euteleostomi</taxon>
        <taxon>Archelosauria</taxon>
        <taxon>Archosauria</taxon>
        <taxon>Dinosauria</taxon>
        <taxon>Saurischia</taxon>
        <taxon>Theropoda</taxon>
        <taxon>Coelurosauria</taxon>
        <taxon>Aves</taxon>
        <taxon>Neognathae</taxon>
        <taxon>Neoaves</taxon>
        <taxon>Aequornithes</taxon>
        <taxon>Procellariiformes</taxon>
        <taxon>Procellariidae</taxon>
        <taxon>Calonectris</taxon>
    </lineage>
</organism>
<dbReference type="AlphaFoldDB" id="A0A7L3XPQ6"/>
<dbReference type="PANTHER" id="PTHR10910">
    <property type="entry name" value="EUKARYOTE SPECIFIC DSRNA BINDING PROTEIN"/>
    <property type="match status" value="1"/>
</dbReference>
<feature type="domain" description="DRBM" evidence="2">
    <location>
        <begin position="32"/>
        <end position="93"/>
    </location>
</feature>
<dbReference type="Pfam" id="PF02137">
    <property type="entry name" value="A_deamin"/>
    <property type="match status" value="1"/>
</dbReference>
<dbReference type="InterPro" id="IPR014720">
    <property type="entry name" value="dsRBD_dom"/>
</dbReference>
<dbReference type="GO" id="GO:0006396">
    <property type="term" value="P:RNA processing"/>
    <property type="evidence" value="ECO:0007669"/>
    <property type="project" value="InterPro"/>
</dbReference>
<keyword evidence="1" id="KW-0694">RNA-binding</keyword>
<accession>A0A7L3XPQ6</accession>
<dbReference type="InterPro" id="IPR044455">
    <property type="entry name" value="ADAD1_DSRM"/>
</dbReference>
<feature type="domain" description="A to I editase" evidence="3">
    <location>
        <begin position="178"/>
        <end position="503"/>
    </location>
</feature>
<protein>
    <submittedName>
        <fullName evidence="4">ADAD1 protein</fullName>
    </submittedName>
</protein>